<dbReference type="InterPro" id="IPR052021">
    <property type="entry name" value="Type-I_RS_S_subunit"/>
</dbReference>
<dbReference type="InterPro" id="IPR044946">
    <property type="entry name" value="Restrct_endonuc_typeI_TRD_sf"/>
</dbReference>
<dbReference type="Proteomes" id="UP000269591">
    <property type="component" value="Unassembled WGS sequence"/>
</dbReference>
<dbReference type="EMBL" id="QIBX01000009">
    <property type="protein sequence ID" value="RNL39964.1"/>
    <property type="molecule type" value="Genomic_DNA"/>
</dbReference>
<accession>A0A3N0AZG5</accession>
<keyword evidence="2" id="KW-0680">Restriction system</keyword>
<dbReference type="PANTHER" id="PTHR30408">
    <property type="entry name" value="TYPE-1 RESTRICTION ENZYME ECOKI SPECIFICITY PROTEIN"/>
    <property type="match status" value="1"/>
</dbReference>
<comment type="similarity">
    <text evidence="1">Belongs to the type-I restriction system S methylase family.</text>
</comment>
<name>A0A3N0AZG5_9ACTN</name>
<protein>
    <submittedName>
        <fullName evidence="5">Type I R-M system S protein</fullName>
    </submittedName>
</protein>
<evidence type="ECO:0000313" key="5">
    <source>
        <dbReference type="EMBL" id="RNL39964.1"/>
    </source>
</evidence>
<sequence length="213" mass="23886">MNDYLEQCALAIYKEKFEYSDETLPVGWSWHALSEFFPVKTGKKDANVAVEGGKYPFFTCSQSSTTTNAYSFEGDAILVAGNGNFNVKWFRGKFEAYQRTYVLMPENGELLGWLYCAVKRNLEFITQSARGSVIKFITKGNIADYKIAVPQDVLTNEYVKQLNQLLLTVEESKKEIAALSALRDILLPKLMSGEIDVSNIELSTPPNNHLSVG</sequence>
<dbReference type="PANTHER" id="PTHR30408:SF13">
    <property type="entry name" value="TYPE I RESTRICTION ENZYME HINDI SPECIFICITY SUBUNIT"/>
    <property type="match status" value="1"/>
</dbReference>
<reference evidence="6" key="1">
    <citation type="submission" date="2018-05" db="EMBL/GenBank/DDBJ databases">
        <title>Genome Sequencing of selected type strains of the family Eggerthellaceae.</title>
        <authorList>
            <person name="Danylec N."/>
            <person name="Stoll D.A."/>
            <person name="Doetsch A."/>
            <person name="Huch M."/>
        </authorList>
    </citation>
    <scope>NUCLEOTIDE SEQUENCE [LARGE SCALE GENOMIC DNA]</scope>
    <source>
        <strain evidence="6">DSM 24851</strain>
    </source>
</reference>
<dbReference type="AlphaFoldDB" id="A0A3N0AZG5"/>
<feature type="domain" description="Type I restriction modification DNA specificity" evidence="4">
    <location>
        <begin position="25"/>
        <end position="176"/>
    </location>
</feature>
<dbReference type="SUPFAM" id="SSF116734">
    <property type="entry name" value="DNA methylase specificity domain"/>
    <property type="match status" value="1"/>
</dbReference>
<keyword evidence="6" id="KW-1185">Reference proteome</keyword>
<comment type="caution">
    <text evidence="5">The sequence shown here is derived from an EMBL/GenBank/DDBJ whole genome shotgun (WGS) entry which is preliminary data.</text>
</comment>
<dbReference type="Pfam" id="PF01420">
    <property type="entry name" value="Methylase_S"/>
    <property type="match status" value="1"/>
</dbReference>
<keyword evidence="3" id="KW-0238">DNA-binding</keyword>
<evidence type="ECO:0000256" key="3">
    <source>
        <dbReference type="ARBA" id="ARBA00023125"/>
    </source>
</evidence>
<evidence type="ECO:0000256" key="1">
    <source>
        <dbReference type="ARBA" id="ARBA00010923"/>
    </source>
</evidence>
<dbReference type="OrthoDB" id="3176407at2"/>
<organism evidence="5 6">
    <name type="scientific">Slackia equolifaciens</name>
    <dbReference type="NCBI Taxonomy" id="498718"/>
    <lineage>
        <taxon>Bacteria</taxon>
        <taxon>Bacillati</taxon>
        <taxon>Actinomycetota</taxon>
        <taxon>Coriobacteriia</taxon>
        <taxon>Eggerthellales</taxon>
        <taxon>Eggerthellaceae</taxon>
        <taxon>Slackia</taxon>
    </lineage>
</organism>
<dbReference type="GO" id="GO:0003677">
    <property type="term" value="F:DNA binding"/>
    <property type="evidence" value="ECO:0007669"/>
    <property type="project" value="UniProtKB-KW"/>
</dbReference>
<evidence type="ECO:0000259" key="4">
    <source>
        <dbReference type="Pfam" id="PF01420"/>
    </source>
</evidence>
<evidence type="ECO:0000313" key="6">
    <source>
        <dbReference type="Proteomes" id="UP000269591"/>
    </source>
</evidence>
<dbReference type="InterPro" id="IPR000055">
    <property type="entry name" value="Restrct_endonuc_typeI_TRD"/>
</dbReference>
<gene>
    <name evidence="5" type="ORF">DMP06_06290</name>
</gene>
<dbReference type="Gene3D" id="3.90.220.20">
    <property type="entry name" value="DNA methylase specificity domains"/>
    <property type="match status" value="1"/>
</dbReference>
<proteinExistence type="inferred from homology"/>
<evidence type="ECO:0000256" key="2">
    <source>
        <dbReference type="ARBA" id="ARBA00022747"/>
    </source>
</evidence>
<dbReference type="GO" id="GO:0009307">
    <property type="term" value="P:DNA restriction-modification system"/>
    <property type="evidence" value="ECO:0007669"/>
    <property type="project" value="UniProtKB-KW"/>
</dbReference>